<dbReference type="Gramene" id="Zm00001eb028190_T001">
    <property type="protein sequence ID" value="Zm00001eb028190_P001"/>
    <property type="gene ID" value="Zm00001eb028190"/>
</dbReference>
<evidence type="ECO:0007829" key="4">
    <source>
        <dbReference type="PeptideAtlas" id="A0A804LQ99"/>
    </source>
</evidence>
<evidence type="ECO:0000313" key="2">
    <source>
        <dbReference type="EnsemblPlants" id="Zm00001eb028190_P001"/>
    </source>
</evidence>
<reference evidence="3" key="1">
    <citation type="submission" date="2015-12" db="EMBL/GenBank/DDBJ databases">
        <title>Update maize B73 reference genome by single molecule sequencing technologies.</title>
        <authorList>
            <consortium name="Maize Genome Sequencing Project"/>
            <person name="Ware D."/>
        </authorList>
    </citation>
    <scope>NUCLEOTIDE SEQUENCE [LARGE SCALE GENOMIC DNA]</scope>
    <source>
        <strain evidence="3">cv. B73</strain>
    </source>
</reference>
<evidence type="ECO:0008006" key="5">
    <source>
        <dbReference type="Google" id="ProtNLM"/>
    </source>
</evidence>
<dbReference type="Proteomes" id="UP000007305">
    <property type="component" value="Chromosome 1"/>
</dbReference>
<reference evidence="2" key="3">
    <citation type="submission" date="2021-05" db="UniProtKB">
        <authorList>
            <consortium name="EnsemblPlants"/>
        </authorList>
    </citation>
    <scope>IDENTIFICATION</scope>
    <source>
        <strain evidence="2">cv. B73</strain>
    </source>
</reference>
<feature type="region of interest" description="Disordered" evidence="1">
    <location>
        <begin position="552"/>
        <end position="581"/>
    </location>
</feature>
<dbReference type="PANTHER" id="PTHR37381:SF1">
    <property type="entry name" value="PENTATRICOPEPTIDE REPEAT (PPR) SUPERFAMILY PROTEIN"/>
    <property type="match status" value="1"/>
</dbReference>
<name>A0A804LQ99_MAIZE</name>
<reference evidence="2" key="2">
    <citation type="submission" date="2019-07" db="EMBL/GenBank/DDBJ databases">
        <authorList>
            <person name="Seetharam A."/>
            <person name="Woodhouse M."/>
            <person name="Cannon E."/>
        </authorList>
    </citation>
    <scope>NUCLEOTIDE SEQUENCE [LARGE SCALE GENOMIC DNA]</scope>
    <source>
        <strain evidence="2">cv. B73</strain>
    </source>
</reference>
<proteinExistence type="evidence at protein level"/>
<dbReference type="InterPro" id="IPR011990">
    <property type="entry name" value="TPR-like_helical_dom_sf"/>
</dbReference>
<protein>
    <recommendedName>
        <fullName evidence="5">Pentatricopeptide repeat (PPR) superfamily protein</fullName>
    </recommendedName>
</protein>
<keyword evidence="3" id="KW-1185">Reference proteome</keyword>
<sequence length="581" mass="62527">MALALLSPSTPSHRILLRPIPFPSLPVARATSAGSFGLAFFCPLSRGSSSLQRTGAAGGVIDSAGEGSSEEPVAGWLSADLLRRISGAADADRVLDIVAESVEGAGAALGAPECNAIVSAAFDRGNIALALSVFEAMRSGFAGVGGWRWARPDVRTYALLVQRLAAAPRVADAIMIIDYVSRAGASSMDEVPFGIIVRCPTCMIAVAVVQPQDGTQVVSCSKCRYQYELFSGDITSIESEEVSMDISALEKALRFINMRKDGIPAAVHSIVIRSPSGTARTYRFATQNVTLPAQEGERVTISLAAPVNVYRDMGPLKVAARSQGFKPGEPMCLTNHINGQVSKLLRAPSKNKGTFFLSPYLLVGALAFLASTDAASAFIDPSLPRLVTATAIASAAIGTTLNGVVLPKIQKLPEKAVDIVAVQQKLLSQYDILQSRLKELKQFAQKEVWMLARMCQLDNKIVAVGEPSYRTRRDRVKRVRESLESTLLARIELMESYAKLCSMIEIEVEMDSDVIAAEAASSAERISEQIQQLMEIDSLEEQWRIQAEANDEAERLLSSDSSETYPAGRVMRSTVPPFNTP</sequence>
<dbReference type="AlphaFoldDB" id="A0A804LQ99"/>
<keyword evidence="4" id="KW-1267">Proteomics identification</keyword>
<dbReference type="Gene3D" id="1.25.40.10">
    <property type="entry name" value="Tetratricopeptide repeat domain"/>
    <property type="match status" value="1"/>
</dbReference>
<organism evidence="2 3">
    <name type="scientific">Zea mays</name>
    <name type="common">Maize</name>
    <dbReference type="NCBI Taxonomy" id="4577"/>
    <lineage>
        <taxon>Eukaryota</taxon>
        <taxon>Viridiplantae</taxon>
        <taxon>Streptophyta</taxon>
        <taxon>Embryophyta</taxon>
        <taxon>Tracheophyta</taxon>
        <taxon>Spermatophyta</taxon>
        <taxon>Magnoliopsida</taxon>
        <taxon>Liliopsida</taxon>
        <taxon>Poales</taxon>
        <taxon>Poaceae</taxon>
        <taxon>PACMAD clade</taxon>
        <taxon>Panicoideae</taxon>
        <taxon>Andropogonodae</taxon>
        <taxon>Andropogoneae</taxon>
        <taxon>Tripsacinae</taxon>
        <taxon>Zea</taxon>
    </lineage>
</organism>
<dbReference type="InParanoid" id="A0A804LQ99"/>
<dbReference type="PANTHER" id="PTHR37381">
    <property type="entry name" value="PENTATRICOPEPTIDE REPEAT (PPR) SUPERFAMILY PROTEIN"/>
    <property type="match status" value="1"/>
</dbReference>
<evidence type="ECO:0000313" key="3">
    <source>
        <dbReference type="Proteomes" id="UP000007305"/>
    </source>
</evidence>
<evidence type="ECO:0000256" key="1">
    <source>
        <dbReference type="SAM" id="MobiDB-lite"/>
    </source>
</evidence>
<dbReference type="FunCoup" id="A0A804LQ99">
    <property type="interactions" value="1843"/>
</dbReference>
<accession>A0A804LQ99</accession>
<dbReference type="EnsemblPlants" id="Zm00001eb028190_T001">
    <property type="protein sequence ID" value="Zm00001eb028190_P001"/>
    <property type="gene ID" value="Zm00001eb028190"/>
</dbReference>